<comment type="caution">
    <text evidence="8">The sequence shown here is derived from an EMBL/GenBank/DDBJ whole genome shotgun (WGS) entry which is preliminary data.</text>
</comment>
<dbReference type="EMBL" id="AZEZ01000039">
    <property type="protein sequence ID" value="KRL44574.1"/>
    <property type="molecule type" value="Genomic_DNA"/>
</dbReference>
<dbReference type="PIRSF" id="PIRSF006060">
    <property type="entry name" value="AA_transporter"/>
    <property type="match status" value="1"/>
</dbReference>
<dbReference type="GO" id="GO:0022857">
    <property type="term" value="F:transmembrane transporter activity"/>
    <property type="evidence" value="ECO:0007669"/>
    <property type="project" value="InterPro"/>
</dbReference>
<keyword evidence="3" id="KW-1003">Cell membrane</keyword>
<organism evidence="8 9">
    <name type="scientific">Companilactobacillus mindensis DSM 14500</name>
    <dbReference type="NCBI Taxonomy" id="1423770"/>
    <lineage>
        <taxon>Bacteria</taxon>
        <taxon>Bacillati</taxon>
        <taxon>Bacillota</taxon>
        <taxon>Bacilli</taxon>
        <taxon>Lactobacillales</taxon>
        <taxon>Lactobacillaceae</taxon>
        <taxon>Companilactobacillus</taxon>
    </lineage>
</organism>
<evidence type="ECO:0000256" key="5">
    <source>
        <dbReference type="ARBA" id="ARBA00022989"/>
    </source>
</evidence>
<evidence type="ECO:0000256" key="4">
    <source>
        <dbReference type="ARBA" id="ARBA00022692"/>
    </source>
</evidence>
<feature type="transmembrane region" description="Helical" evidence="7">
    <location>
        <begin position="473"/>
        <end position="493"/>
    </location>
</feature>
<dbReference type="PANTHER" id="PTHR42770:SF15">
    <property type="entry name" value="GLUTAMATE_GAMMA-AMINOBUTYRATE ANTIPORTER-RELATED"/>
    <property type="match status" value="1"/>
</dbReference>
<feature type="transmembrane region" description="Helical" evidence="7">
    <location>
        <begin position="367"/>
        <end position="386"/>
    </location>
</feature>
<keyword evidence="9" id="KW-1185">Reference proteome</keyword>
<sequence length="511" mass="56172">MNDGNAPTKTITLFGLIMMIFTAIFGFANTTVAYEQMGLASILWYVFAAIFFFLPVGFMVAEYGSAFNEAKGGIYSWIDGAVGAKWAFIGTFMWLASWEVWLVSTSSKVWIPLSTTFAGHDTTQTWGMFGLSATQVIGILAVLWIIFVTFTATQGIDKIAKITNFGGVMTIALQVIFFVLSLAVLFMSGFHTAEPIHGLDTFIHSANPAFASPLGMVSFIVYAIFAYGGLESVGGVTDSMKNPKRDFPRGVLIAAVVMALMYSLTIFCWSMSANWNTVIAKGDVNLGNITYVMMSNLGYQFGTHIGLGSAAAITLGEWLARFTGFDMFILYMGAFFVLIYSPLKSFILGTPKDLWPAKVTKLNKYGMPAYAMWIQAIVVIVLILIVDMGGKNAKALYNVLTLMANVSTTVPYLFLVGAYPFFNLNKDIEKPYLFFKNKKIMWTVTSIVLLVLTFAIIFTLLQPIMEGAYTDALWTILGPVVFGLVGFVLYYRYEHKGHAKDSSSVGAEATK</sequence>
<evidence type="ECO:0000256" key="2">
    <source>
        <dbReference type="ARBA" id="ARBA00022448"/>
    </source>
</evidence>
<keyword evidence="6 7" id="KW-0472">Membrane</keyword>
<dbReference type="Pfam" id="PF13520">
    <property type="entry name" value="AA_permease_2"/>
    <property type="match status" value="1"/>
</dbReference>
<keyword evidence="5 7" id="KW-1133">Transmembrane helix</keyword>
<gene>
    <name evidence="8" type="ORF">FD29_GL002139</name>
</gene>
<feature type="transmembrane region" description="Helical" evidence="7">
    <location>
        <begin position="73"/>
        <end position="96"/>
    </location>
</feature>
<comment type="subcellular location">
    <subcellularLocation>
        <location evidence="1">Cell membrane</location>
        <topology evidence="1">Multi-pass membrane protein</topology>
    </subcellularLocation>
</comment>
<evidence type="ECO:0000256" key="6">
    <source>
        <dbReference type="ARBA" id="ARBA00023136"/>
    </source>
</evidence>
<accession>A0A0R1QJB5</accession>
<feature type="transmembrane region" description="Helical" evidence="7">
    <location>
        <begin position="12"/>
        <end position="30"/>
    </location>
</feature>
<feature type="transmembrane region" description="Helical" evidence="7">
    <location>
        <begin position="210"/>
        <end position="230"/>
    </location>
</feature>
<feature type="transmembrane region" description="Helical" evidence="7">
    <location>
        <begin position="328"/>
        <end position="347"/>
    </location>
</feature>
<dbReference type="InterPro" id="IPR050367">
    <property type="entry name" value="APC_superfamily"/>
</dbReference>
<dbReference type="PANTHER" id="PTHR42770">
    <property type="entry name" value="AMINO ACID TRANSPORTER-RELATED"/>
    <property type="match status" value="1"/>
</dbReference>
<dbReference type="OrthoDB" id="92719at2"/>
<dbReference type="AlphaFoldDB" id="A0A0R1QJB5"/>
<dbReference type="Proteomes" id="UP000050872">
    <property type="component" value="Unassembled WGS sequence"/>
</dbReference>
<evidence type="ECO:0000256" key="1">
    <source>
        <dbReference type="ARBA" id="ARBA00004651"/>
    </source>
</evidence>
<protein>
    <submittedName>
        <fullName evidence="8">Inner membrane transporter YjeM</fullName>
    </submittedName>
</protein>
<dbReference type="Gene3D" id="1.20.1740.10">
    <property type="entry name" value="Amino acid/polyamine transporter I"/>
    <property type="match status" value="1"/>
</dbReference>
<dbReference type="NCBIfam" id="NF011775">
    <property type="entry name" value="PRK15238.1"/>
    <property type="match status" value="1"/>
</dbReference>
<feature type="transmembrane region" description="Helical" evidence="7">
    <location>
        <begin position="251"/>
        <end position="272"/>
    </location>
</feature>
<feature type="transmembrane region" description="Helical" evidence="7">
    <location>
        <begin position="440"/>
        <end position="461"/>
    </location>
</feature>
<dbReference type="GO" id="GO:0005886">
    <property type="term" value="C:plasma membrane"/>
    <property type="evidence" value="ECO:0007669"/>
    <property type="project" value="UniProtKB-SubCell"/>
</dbReference>
<feature type="transmembrane region" description="Helical" evidence="7">
    <location>
        <begin position="42"/>
        <end position="61"/>
    </location>
</feature>
<dbReference type="RefSeq" id="WP_057887735.1">
    <property type="nucleotide sequence ID" value="NZ_AZEZ01000039.1"/>
</dbReference>
<keyword evidence="4 7" id="KW-0812">Transmembrane</keyword>
<evidence type="ECO:0000313" key="8">
    <source>
        <dbReference type="EMBL" id="KRL44574.1"/>
    </source>
</evidence>
<feature type="transmembrane region" description="Helical" evidence="7">
    <location>
        <begin position="395"/>
        <end position="420"/>
    </location>
</feature>
<keyword evidence="2" id="KW-0813">Transport</keyword>
<feature type="transmembrane region" description="Helical" evidence="7">
    <location>
        <begin position="165"/>
        <end position="190"/>
    </location>
</feature>
<evidence type="ECO:0000256" key="3">
    <source>
        <dbReference type="ARBA" id="ARBA00022475"/>
    </source>
</evidence>
<dbReference type="InterPro" id="IPR002293">
    <property type="entry name" value="AA/rel_permease1"/>
</dbReference>
<proteinExistence type="predicted"/>
<feature type="transmembrane region" description="Helical" evidence="7">
    <location>
        <begin position="133"/>
        <end position="153"/>
    </location>
</feature>
<name>A0A0R1QJB5_9LACO</name>
<dbReference type="STRING" id="1423770.FD29_GL002139"/>
<dbReference type="PATRIC" id="fig|1423770.3.peg.2196"/>
<evidence type="ECO:0000313" key="9">
    <source>
        <dbReference type="Proteomes" id="UP000050872"/>
    </source>
</evidence>
<evidence type="ECO:0000256" key="7">
    <source>
        <dbReference type="SAM" id="Phobius"/>
    </source>
</evidence>
<reference evidence="8 9" key="1">
    <citation type="journal article" date="2015" name="Genome Announc.">
        <title>Expanding the biotechnology potential of lactobacilli through comparative genomics of 213 strains and associated genera.</title>
        <authorList>
            <person name="Sun Z."/>
            <person name="Harris H.M."/>
            <person name="McCann A."/>
            <person name="Guo C."/>
            <person name="Argimon S."/>
            <person name="Zhang W."/>
            <person name="Yang X."/>
            <person name="Jeffery I.B."/>
            <person name="Cooney J.C."/>
            <person name="Kagawa T.F."/>
            <person name="Liu W."/>
            <person name="Song Y."/>
            <person name="Salvetti E."/>
            <person name="Wrobel A."/>
            <person name="Rasinkangas P."/>
            <person name="Parkhill J."/>
            <person name="Rea M.C."/>
            <person name="O'Sullivan O."/>
            <person name="Ritari J."/>
            <person name="Douillard F.P."/>
            <person name="Paul Ross R."/>
            <person name="Yang R."/>
            <person name="Briner A.E."/>
            <person name="Felis G.E."/>
            <person name="de Vos W.M."/>
            <person name="Barrangou R."/>
            <person name="Klaenhammer T.R."/>
            <person name="Caufield P.W."/>
            <person name="Cui Y."/>
            <person name="Zhang H."/>
            <person name="O'Toole P.W."/>
        </authorList>
    </citation>
    <scope>NUCLEOTIDE SEQUENCE [LARGE SCALE GENOMIC DNA]</scope>
    <source>
        <strain evidence="8 9">DSM 14500</strain>
    </source>
</reference>